<keyword evidence="10 13" id="KW-1133">Transmembrane helix</keyword>
<dbReference type="GO" id="GO:0006508">
    <property type="term" value="P:proteolysis"/>
    <property type="evidence" value="ECO:0007669"/>
    <property type="project" value="UniProtKB-KW"/>
</dbReference>
<comment type="cofactor">
    <cofactor evidence="1">
        <name>Zn(2+)</name>
        <dbReference type="ChEBI" id="CHEBI:29105"/>
    </cofactor>
</comment>
<evidence type="ECO:0000256" key="7">
    <source>
        <dbReference type="ARBA" id="ARBA00022723"/>
    </source>
</evidence>
<dbReference type="GO" id="GO:0005886">
    <property type="term" value="C:plasma membrane"/>
    <property type="evidence" value="ECO:0007669"/>
    <property type="project" value="UniProtKB-SubCell"/>
</dbReference>
<gene>
    <name evidence="15" type="ORF">SAMN05660197_1259</name>
</gene>
<name>A0A1W1WT19_9BACT</name>
<dbReference type="InterPro" id="IPR008915">
    <property type="entry name" value="Peptidase_M50"/>
</dbReference>
<dbReference type="Proteomes" id="UP000192602">
    <property type="component" value="Unassembled WGS sequence"/>
</dbReference>
<evidence type="ECO:0000256" key="13">
    <source>
        <dbReference type="SAM" id="Phobius"/>
    </source>
</evidence>
<feature type="domain" description="Peptidase M50" evidence="14">
    <location>
        <begin position="13"/>
        <end position="193"/>
    </location>
</feature>
<evidence type="ECO:0000256" key="8">
    <source>
        <dbReference type="ARBA" id="ARBA00022801"/>
    </source>
</evidence>
<evidence type="ECO:0000256" key="11">
    <source>
        <dbReference type="ARBA" id="ARBA00023049"/>
    </source>
</evidence>
<feature type="transmembrane region" description="Helical" evidence="13">
    <location>
        <begin position="6"/>
        <end position="32"/>
    </location>
</feature>
<feature type="transmembrane region" description="Helical" evidence="13">
    <location>
        <begin position="174"/>
        <end position="194"/>
    </location>
</feature>
<keyword evidence="4" id="KW-1003">Cell membrane</keyword>
<sequence>METIKILNIFALVSALVIAIVGHEIMHGLAAYRYGDPTAKLAGRLSINPLKHIDPVGTILVPAILFITNAGFLFGWAKPVPVNMSIVLRNGKEFGAIVVSLAGIAYNFTLAILSALLLSFIGKPEGIVSLFVFLFLAQSVLINVVLGVFNLWPIPPLDGANALMYLARWLRLDFIVKAYEYIFPYGMVILILILMTPASQFFFLPVYFLLVLLSMLTGIDFINLINQLERI</sequence>
<keyword evidence="16" id="KW-1185">Reference proteome</keyword>
<protein>
    <submittedName>
        <fullName evidence="15">Zn-dependent protease (Includes SpoIVFB)</fullName>
    </submittedName>
</protein>
<evidence type="ECO:0000313" key="15">
    <source>
        <dbReference type="EMBL" id="SMC09451.1"/>
    </source>
</evidence>
<accession>A0A1W1WT19</accession>
<feature type="transmembrane region" description="Helical" evidence="13">
    <location>
        <begin position="130"/>
        <end position="154"/>
    </location>
</feature>
<keyword evidence="5 15" id="KW-0645">Protease</keyword>
<feature type="transmembrane region" description="Helical" evidence="13">
    <location>
        <begin position="53"/>
        <end position="74"/>
    </location>
</feature>
<dbReference type="GO" id="GO:0008237">
    <property type="term" value="F:metallopeptidase activity"/>
    <property type="evidence" value="ECO:0007669"/>
    <property type="project" value="UniProtKB-KW"/>
</dbReference>
<keyword evidence="12 13" id="KW-0472">Membrane</keyword>
<dbReference type="PANTHER" id="PTHR35864">
    <property type="entry name" value="ZINC METALLOPROTEASE MJ0611-RELATED"/>
    <property type="match status" value="1"/>
</dbReference>
<evidence type="ECO:0000256" key="5">
    <source>
        <dbReference type="ARBA" id="ARBA00022670"/>
    </source>
</evidence>
<evidence type="ECO:0000256" key="1">
    <source>
        <dbReference type="ARBA" id="ARBA00001947"/>
    </source>
</evidence>
<evidence type="ECO:0000256" key="6">
    <source>
        <dbReference type="ARBA" id="ARBA00022692"/>
    </source>
</evidence>
<evidence type="ECO:0000256" key="4">
    <source>
        <dbReference type="ARBA" id="ARBA00022475"/>
    </source>
</evidence>
<keyword evidence="7" id="KW-0479">Metal-binding</keyword>
<proteinExistence type="inferred from homology"/>
<dbReference type="InterPro" id="IPR044537">
    <property type="entry name" value="Rip2-like"/>
</dbReference>
<keyword evidence="11" id="KW-0482">Metalloprotease</keyword>
<feature type="transmembrane region" description="Helical" evidence="13">
    <location>
        <begin position="94"/>
        <end position="118"/>
    </location>
</feature>
<keyword evidence="9" id="KW-0862">Zinc</keyword>
<evidence type="ECO:0000256" key="3">
    <source>
        <dbReference type="ARBA" id="ARBA00007931"/>
    </source>
</evidence>
<dbReference type="EMBL" id="FWWZ01000001">
    <property type="protein sequence ID" value="SMC09451.1"/>
    <property type="molecule type" value="Genomic_DNA"/>
</dbReference>
<dbReference type="InterPro" id="IPR052348">
    <property type="entry name" value="Metallopeptidase_M50B"/>
</dbReference>
<evidence type="ECO:0000256" key="9">
    <source>
        <dbReference type="ARBA" id="ARBA00022833"/>
    </source>
</evidence>
<reference evidence="16" key="1">
    <citation type="submission" date="2017-04" db="EMBL/GenBank/DDBJ databases">
        <authorList>
            <person name="Varghese N."/>
            <person name="Submissions S."/>
        </authorList>
    </citation>
    <scope>NUCLEOTIDE SEQUENCE [LARGE SCALE GENOMIC DNA]</scope>
    <source>
        <strain evidence="16">DSM 16512</strain>
    </source>
</reference>
<dbReference type="STRING" id="1069081.SAMN05660197_1259"/>
<keyword evidence="8" id="KW-0378">Hydrolase</keyword>
<dbReference type="PANTHER" id="PTHR35864:SF1">
    <property type="entry name" value="ZINC METALLOPROTEASE YWHC-RELATED"/>
    <property type="match status" value="1"/>
</dbReference>
<evidence type="ECO:0000256" key="10">
    <source>
        <dbReference type="ARBA" id="ARBA00022989"/>
    </source>
</evidence>
<dbReference type="OrthoDB" id="9800627at2"/>
<organism evidence="15 16">
    <name type="scientific">Nitratiruptor tergarcus DSM 16512</name>
    <dbReference type="NCBI Taxonomy" id="1069081"/>
    <lineage>
        <taxon>Bacteria</taxon>
        <taxon>Pseudomonadati</taxon>
        <taxon>Campylobacterota</taxon>
        <taxon>Epsilonproteobacteria</taxon>
        <taxon>Nautiliales</taxon>
        <taxon>Nitratiruptoraceae</taxon>
        <taxon>Nitratiruptor</taxon>
    </lineage>
</organism>
<dbReference type="Pfam" id="PF02163">
    <property type="entry name" value="Peptidase_M50"/>
    <property type="match status" value="1"/>
</dbReference>
<keyword evidence="6 13" id="KW-0812">Transmembrane</keyword>
<dbReference type="CDD" id="cd06158">
    <property type="entry name" value="S2P-M50_like_1"/>
    <property type="match status" value="1"/>
</dbReference>
<evidence type="ECO:0000256" key="12">
    <source>
        <dbReference type="ARBA" id="ARBA00023136"/>
    </source>
</evidence>
<dbReference type="RefSeq" id="WP_084275677.1">
    <property type="nucleotide sequence ID" value="NZ_AP026671.1"/>
</dbReference>
<comment type="similarity">
    <text evidence="3">Belongs to the peptidase M50B family.</text>
</comment>
<comment type="subcellular location">
    <subcellularLocation>
        <location evidence="2">Cell membrane</location>
        <topology evidence="2">Multi-pass membrane protein</topology>
    </subcellularLocation>
</comment>
<feature type="transmembrane region" description="Helical" evidence="13">
    <location>
        <begin position="201"/>
        <end position="225"/>
    </location>
</feature>
<evidence type="ECO:0000259" key="14">
    <source>
        <dbReference type="Pfam" id="PF02163"/>
    </source>
</evidence>
<dbReference type="GO" id="GO:0046872">
    <property type="term" value="F:metal ion binding"/>
    <property type="evidence" value="ECO:0007669"/>
    <property type="project" value="UniProtKB-KW"/>
</dbReference>
<evidence type="ECO:0000256" key="2">
    <source>
        <dbReference type="ARBA" id="ARBA00004651"/>
    </source>
</evidence>
<dbReference type="AlphaFoldDB" id="A0A1W1WT19"/>
<evidence type="ECO:0000313" key="16">
    <source>
        <dbReference type="Proteomes" id="UP000192602"/>
    </source>
</evidence>